<proteinExistence type="predicted"/>
<keyword evidence="8" id="KW-1185">Reference proteome</keyword>
<evidence type="ECO:0000313" key="8">
    <source>
        <dbReference type="Proteomes" id="UP000762676"/>
    </source>
</evidence>
<dbReference type="InterPro" id="IPR036259">
    <property type="entry name" value="MFS_trans_sf"/>
</dbReference>
<evidence type="ECO:0000256" key="1">
    <source>
        <dbReference type="ARBA" id="ARBA00004141"/>
    </source>
</evidence>
<keyword evidence="3 5" id="KW-1133">Transmembrane helix</keyword>
<evidence type="ECO:0000259" key="6">
    <source>
        <dbReference type="PROSITE" id="PS50850"/>
    </source>
</evidence>
<dbReference type="GO" id="GO:0022857">
    <property type="term" value="F:transmembrane transporter activity"/>
    <property type="evidence" value="ECO:0007669"/>
    <property type="project" value="InterPro"/>
</dbReference>
<keyword evidence="4 5" id="KW-0472">Membrane</keyword>
<organism evidence="7 8">
    <name type="scientific">Elysia marginata</name>
    <dbReference type="NCBI Taxonomy" id="1093978"/>
    <lineage>
        <taxon>Eukaryota</taxon>
        <taxon>Metazoa</taxon>
        <taxon>Spiralia</taxon>
        <taxon>Lophotrochozoa</taxon>
        <taxon>Mollusca</taxon>
        <taxon>Gastropoda</taxon>
        <taxon>Heterobranchia</taxon>
        <taxon>Euthyneura</taxon>
        <taxon>Panpulmonata</taxon>
        <taxon>Sacoglossa</taxon>
        <taxon>Placobranchoidea</taxon>
        <taxon>Plakobranchidae</taxon>
        <taxon>Elysia</taxon>
    </lineage>
</organism>
<evidence type="ECO:0000256" key="2">
    <source>
        <dbReference type="ARBA" id="ARBA00022692"/>
    </source>
</evidence>
<reference evidence="7 8" key="1">
    <citation type="journal article" date="2021" name="Elife">
        <title>Chloroplast acquisition without the gene transfer in kleptoplastic sea slugs, Plakobranchus ocellatus.</title>
        <authorList>
            <person name="Maeda T."/>
            <person name="Takahashi S."/>
            <person name="Yoshida T."/>
            <person name="Shimamura S."/>
            <person name="Takaki Y."/>
            <person name="Nagai Y."/>
            <person name="Toyoda A."/>
            <person name="Suzuki Y."/>
            <person name="Arimoto A."/>
            <person name="Ishii H."/>
            <person name="Satoh N."/>
            <person name="Nishiyama T."/>
            <person name="Hasebe M."/>
            <person name="Maruyama T."/>
            <person name="Minagawa J."/>
            <person name="Obokata J."/>
            <person name="Shigenobu S."/>
        </authorList>
    </citation>
    <scope>NUCLEOTIDE SEQUENCE [LARGE SCALE GENOMIC DNA]</scope>
</reference>
<evidence type="ECO:0000256" key="3">
    <source>
        <dbReference type="ARBA" id="ARBA00022989"/>
    </source>
</evidence>
<dbReference type="AlphaFoldDB" id="A0AAV4FUS2"/>
<accession>A0AAV4FUS2</accession>
<comment type="caution">
    <text evidence="7">The sequence shown here is derived from an EMBL/GenBank/DDBJ whole genome shotgun (WGS) entry which is preliminary data.</text>
</comment>
<evidence type="ECO:0000256" key="4">
    <source>
        <dbReference type="ARBA" id="ARBA00023136"/>
    </source>
</evidence>
<dbReference type="PROSITE" id="PS00217">
    <property type="entry name" value="SUGAR_TRANSPORT_2"/>
    <property type="match status" value="1"/>
</dbReference>
<sequence length="333" mass="36819">MFAIESMTKVRDLAGCDAVDEPEWSCSGATLPDGILYQDQELQEIYVNRSYLVETCAVNGSSCSSFEFDTSSRTVVNEWSLICDYKWIPSTLISIQMGGVLVGAVVAGQLSERWGRRKCITIASAWHVCANVAAACSVSWEMFAVGRFLIGIGIGGIYTNTFPYSMEFLPLKHRGSVALFPFWTFGVAIFVGFAYFLPNWRYLHFGCAAFCLPSFALWFIVPESIRWLTVEGRLNEAMAAIEKMAKWNGKPVPPDARATLEVRLDAHSRCFLVLLVVVVVVIVVLLVVVIIVVVVAAAAAAVVVVVVVVVIVVVVVVVEVVTSSLFYYYYYYY</sequence>
<dbReference type="PROSITE" id="PS50850">
    <property type="entry name" value="MFS"/>
    <property type="match status" value="1"/>
</dbReference>
<dbReference type="Gene3D" id="1.20.1250.20">
    <property type="entry name" value="MFS general substrate transporter like domains"/>
    <property type="match status" value="1"/>
</dbReference>
<dbReference type="Pfam" id="PF00083">
    <property type="entry name" value="Sugar_tr"/>
    <property type="match status" value="1"/>
</dbReference>
<dbReference type="InterPro" id="IPR005829">
    <property type="entry name" value="Sugar_transporter_CS"/>
</dbReference>
<keyword evidence="2 5" id="KW-0812">Transmembrane</keyword>
<dbReference type="InterPro" id="IPR005828">
    <property type="entry name" value="MFS_sugar_transport-like"/>
</dbReference>
<feature type="transmembrane region" description="Helical" evidence="5">
    <location>
        <begin position="302"/>
        <end position="330"/>
    </location>
</feature>
<feature type="transmembrane region" description="Helical" evidence="5">
    <location>
        <begin position="202"/>
        <end position="221"/>
    </location>
</feature>
<feature type="domain" description="Major facilitator superfamily (MFS) profile" evidence="6">
    <location>
        <begin position="1"/>
        <end position="333"/>
    </location>
</feature>
<gene>
    <name evidence="7" type="ORF">ElyMa_000494700</name>
</gene>
<dbReference type="Proteomes" id="UP000762676">
    <property type="component" value="Unassembled WGS sequence"/>
</dbReference>
<protein>
    <submittedName>
        <fullName evidence="7">Solute carrier family 22 member 8</fullName>
    </submittedName>
</protein>
<dbReference type="PROSITE" id="PS00216">
    <property type="entry name" value="SUGAR_TRANSPORT_1"/>
    <property type="match status" value="1"/>
</dbReference>
<feature type="transmembrane region" description="Helical" evidence="5">
    <location>
        <begin position="146"/>
        <end position="165"/>
    </location>
</feature>
<feature type="transmembrane region" description="Helical" evidence="5">
    <location>
        <begin position="271"/>
        <end position="296"/>
    </location>
</feature>
<name>A0AAV4FUS2_9GAST</name>
<evidence type="ECO:0000313" key="7">
    <source>
        <dbReference type="EMBL" id="GFR76879.1"/>
    </source>
</evidence>
<dbReference type="GO" id="GO:0016020">
    <property type="term" value="C:membrane"/>
    <property type="evidence" value="ECO:0007669"/>
    <property type="project" value="UniProtKB-SubCell"/>
</dbReference>
<evidence type="ECO:0000256" key="5">
    <source>
        <dbReference type="SAM" id="Phobius"/>
    </source>
</evidence>
<dbReference type="PANTHER" id="PTHR24064">
    <property type="entry name" value="SOLUTE CARRIER FAMILY 22 MEMBER"/>
    <property type="match status" value="1"/>
</dbReference>
<dbReference type="EMBL" id="BMAT01000942">
    <property type="protein sequence ID" value="GFR76879.1"/>
    <property type="molecule type" value="Genomic_DNA"/>
</dbReference>
<comment type="subcellular location">
    <subcellularLocation>
        <location evidence="1">Membrane</location>
        <topology evidence="1">Multi-pass membrane protein</topology>
    </subcellularLocation>
</comment>
<dbReference type="InterPro" id="IPR020846">
    <property type="entry name" value="MFS_dom"/>
</dbReference>
<dbReference type="SUPFAM" id="SSF103473">
    <property type="entry name" value="MFS general substrate transporter"/>
    <property type="match status" value="1"/>
</dbReference>
<feature type="transmembrane region" description="Helical" evidence="5">
    <location>
        <begin position="177"/>
        <end position="196"/>
    </location>
</feature>